<evidence type="ECO:0000313" key="8">
    <source>
        <dbReference type="EMBL" id="KPJ63596.1"/>
    </source>
</evidence>
<evidence type="ECO:0000256" key="4">
    <source>
        <dbReference type="ARBA" id="ARBA00022989"/>
    </source>
</evidence>
<keyword evidence="2" id="KW-0813">Transport</keyword>
<dbReference type="AlphaFoldDB" id="A0A0S7XP39"/>
<evidence type="ECO:0000256" key="1">
    <source>
        <dbReference type="ARBA" id="ARBA00004141"/>
    </source>
</evidence>
<keyword evidence="5 6" id="KW-0472">Membrane</keyword>
<evidence type="ECO:0000256" key="3">
    <source>
        <dbReference type="ARBA" id="ARBA00022692"/>
    </source>
</evidence>
<keyword evidence="7" id="KW-0732">Signal</keyword>
<protein>
    <submittedName>
        <fullName evidence="8">Mn transporter</fullName>
    </submittedName>
</protein>
<comment type="caution">
    <text evidence="8">The sequence shown here is derived from an EMBL/GenBank/DDBJ whole genome shotgun (WGS) entry which is preliminary data.</text>
</comment>
<comment type="subcellular location">
    <subcellularLocation>
        <location evidence="1">Membrane</location>
        <topology evidence="1">Multi-pass membrane protein</topology>
    </subcellularLocation>
</comment>
<reference evidence="8 9" key="1">
    <citation type="journal article" date="2015" name="Microbiome">
        <title>Genomic resolution of linkages in carbon, nitrogen, and sulfur cycling among widespread estuary sediment bacteria.</title>
        <authorList>
            <person name="Baker B.J."/>
            <person name="Lazar C.S."/>
            <person name="Teske A.P."/>
            <person name="Dick G.J."/>
        </authorList>
    </citation>
    <scope>NUCLEOTIDE SEQUENCE [LARGE SCALE GENOMIC DNA]</scope>
    <source>
        <strain evidence="8">DG_56</strain>
    </source>
</reference>
<dbReference type="InterPro" id="IPR001046">
    <property type="entry name" value="NRAMP_fam"/>
</dbReference>
<feature type="transmembrane region" description="Helical" evidence="6">
    <location>
        <begin position="46"/>
        <end position="68"/>
    </location>
</feature>
<feature type="transmembrane region" description="Helical" evidence="6">
    <location>
        <begin position="351"/>
        <end position="370"/>
    </location>
</feature>
<dbReference type="PANTHER" id="PTHR11706">
    <property type="entry name" value="SOLUTE CARRIER PROTEIN FAMILY 11 MEMBER"/>
    <property type="match status" value="1"/>
</dbReference>
<dbReference type="GO" id="GO:0005384">
    <property type="term" value="F:manganese ion transmembrane transporter activity"/>
    <property type="evidence" value="ECO:0007669"/>
    <property type="project" value="TreeGrafter"/>
</dbReference>
<dbReference type="GO" id="GO:0034755">
    <property type="term" value="P:iron ion transmembrane transport"/>
    <property type="evidence" value="ECO:0007669"/>
    <property type="project" value="TreeGrafter"/>
</dbReference>
<feature type="transmembrane region" description="Helical" evidence="6">
    <location>
        <begin position="227"/>
        <end position="255"/>
    </location>
</feature>
<feature type="transmembrane region" description="Helical" evidence="6">
    <location>
        <begin position="115"/>
        <end position="135"/>
    </location>
</feature>
<accession>A0A0S7XP39</accession>
<feature type="transmembrane region" description="Helical" evidence="6">
    <location>
        <begin position="147"/>
        <end position="164"/>
    </location>
</feature>
<feature type="transmembrane region" description="Helical" evidence="6">
    <location>
        <begin position="320"/>
        <end position="345"/>
    </location>
</feature>
<evidence type="ECO:0000256" key="5">
    <source>
        <dbReference type="ARBA" id="ARBA00023136"/>
    </source>
</evidence>
<dbReference type="Pfam" id="PF01566">
    <property type="entry name" value="Nramp"/>
    <property type="match status" value="1"/>
</dbReference>
<feature type="transmembrane region" description="Helical" evidence="6">
    <location>
        <begin position="382"/>
        <end position="402"/>
    </location>
</feature>
<proteinExistence type="predicted"/>
<dbReference type="PATRIC" id="fig|1704032.3.peg.534"/>
<evidence type="ECO:0000256" key="7">
    <source>
        <dbReference type="SAM" id="SignalP"/>
    </source>
</evidence>
<feature type="chain" id="PRO_5006640173" evidence="7">
    <location>
        <begin position="23"/>
        <end position="412"/>
    </location>
</feature>
<dbReference type="EMBL" id="LIZY01000075">
    <property type="protein sequence ID" value="KPJ63596.1"/>
    <property type="molecule type" value="Genomic_DNA"/>
</dbReference>
<dbReference type="NCBIfam" id="NF037982">
    <property type="entry name" value="Nramp_1"/>
    <property type="match status" value="1"/>
</dbReference>
<evidence type="ECO:0000256" key="6">
    <source>
        <dbReference type="SAM" id="Phobius"/>
    </source>
</evidence>
<sequence>MRARWRTLALFFAVLGPGLISASVDNDAAGIAVYSIAGAEFGYRLLWTLIPALIALIVVQEMAARMGVVTGKGLGDLIRENFGLRISFWLMFGLIFANLATTMAEFAGIASACEILGLTRYIAVPLGAAFVWWLVVKNAYRPVERAFLVASLIYVLYIISGIRADPDWSVVLHGALAPSLRLRGDELAMVIALVGTTVSPWMQFYLQSTIVDKGIKVENYSLSRIDVIGGSFVTLLVAFFIVVTCATMIAGVRIATAGDAAAALQPVAGQFASTVFAFGLLNASLLAASILPLATAYTVCEGLGWERGVSWRFGQAPHFYGLYTGLILVGAGSILAVPAGWLIQIMKWSQVINGILLPVVLVFVLVLINRESLMGEYRNSRTFNVIAGAIVVVMAALSLLLAGDSLFPGVFG</sequence>
<feature type="signal peptide" evidence="7">
    <location>
        <begin position="1"/>
        <end position="22"/>
    </location>
</feature>
<dbReference type="GO" id="GO:0015086">
    <property type="term" value="F:cadmium ion transmembrane transporter activity"/>
    <property type="evidence" value="ECO:0007669"/>
    <property type="project" value="TreeGrafter"/>
</dbReference>
<gene>
    <name evidence="8" type="ORF">AMK68_03545</name>
</gene>
<dbReference type="PANTHER" id="PTHR11706:SF33">
    <property type="entry name" value="NATURAL RESISTANCE-ASSOCIATED MACROPHAGE PROTEIN 2"/>
    <property type="match status" value="1"/>
</dbReference>
<keyword evidence="4 6" id="KW-1133">Transmembrane helix</keyword>
<evidence type="ECO:0000313" key="9">
    <source>
        <dbReference type="Proteomes" id="UP000052020"/>
    </source>
</evidence>
<evidence type="ECO:0000256" key="2">
    <source>
        <dbReference type="ARBA" id="ARBA00022448"/>
    </source>
</evidence>
<feature type="transmembrane region" description="Helical" evidence="6">
    <location>
        <begin position="88"/>
        <end position="109"/>
    </location>
</feature>
<keyword evidence="3 6" id="KW-0812">Transmembrane</keyword>
<feature type="transmembrane region" description="Helical" evidence="6">
    <location>
        <begin position="187"/>
        <end position="206"/>
    </location>
</feature>
<dbReference type="Proteomes" id="UP000052020">
    <property type="component" value="Unassembled WGS sequence"/>
</dbReference>
<feature type="transmembrane region" description="Helical" evidence="6">
    <location>
        <begin position="275"/>
        <end position="299"/>
    </location>
</feature>
<name>A0A0S7XP39_9BACT</name>
<dbReference type="GO" id="GO:0005886">
    <property type="term" value="C:plasma membrane"/>
    <property type="evidence" value="ECO:0007669"/>
    <property type="project" value="TreeGrafter"/>
</dbReference>
<organism evidence="8 9">
    <name type="scientific">candidate division KD3-62 bacterium DG_56</name>
    <dbReference type="NCBI Taxonomy" id="1704032"/>
    <lineage>
        <taxon>Bacteria</taxon>
        <taxon>candidate division KD3-62</taxon>
    </lineage>
</organism>